<dbReference type="Gene3D" id="3.30.730.10">
    <property type="entry name" value="AP2/ERF domain"/>
    <property type="match status" value="1"/>
</dbReference>
<accession>A0A1U8L3Z6</accession>
<reference evidence="8" key="1">
    <citation type="journal article" date="2020" name="Nat. Genet.">
        <title>Genomic diversifications of five Gossypium allopolyploid species and their impact on cotton improvement.</title>
        <authorList>
            <person name="Chen Z.J."/>
            <person name="Sreedasyam A."/>
            <person name="Ando A."/>
            <person name="Song Q."/>
            <person name="De Santiago L.M."/>
            <person name="Hulse-Kemp A.M."/>
            <person name="Ding M."/>
            <person name="Ye W."/>
            <person name="Kirkbride R.C."/>
            <person name="Jenkins J."/>
            <person name="Plott C."/>
            <person name="Lovell J."/>
            <person name="Lin Y.M."/>
            <person name="Vaughn R."/>
            <person name="Liu B."/>
            <person name="Simpson S."/>
            <person name="Scheffler B.E."/>
            <person name="Wen L."/>
            <person name="Saski C.A."/>
            <person name="Grover C.E."/>
            <person name="Hu G."/>
            <person name="Conover J.L."/>
            <person name="Carlson J.W."/>
            <person name="Shu S."/>
            <person name="Boston L.B."/>
            <person name="Williams M."/>
            <person name="Peterson D.G."/>
            <person name="McGee K."/>
            <person name="Jones D.C."/>
            <person name="Wendel J.F."/>
            <person name="Stelly D.M."/>
            <person name="Grimwood J."/>
            <person name="Schmutz J."/>
        </authorList>
    </citation>
    <scope>NUCLEOTIDE SEQUENCE [LARGE SCALE GENOMIC DNA]</scope>
    <source>
        <strain evidence="8">cv. TM-1</strain>
    </source>
</reference>
<evidence type="ECO:0000256" key="6">
    <source>
        <dbReference type="ARBA" id="ARBA00024343"/>
    </source>
</evidence>
<gene>
    <name evidence="9" type="primary">LOC107923694</name>
</gene>
<evidence type="ECO:0000256" key="1">
    <source>
        <dbReference type="ARBA" id="ARBA00004123"/>
    </source>
</evidence>
<dbReference type="SUPFAM" id="SSF54171">
    <property type="entry name" value="DNA-binding domain"/>
    <property type="match status" value="1"/>
</dbReference>
<evidence type="ECO:0000256" key="3">
    <source>
        <dbReference type="ARBA" id="ARBA00023125"/>
    </source>
</evidence>
<dbReference type="RefSeq" id="XP_016709356.1">
    <property type="nucleotide sequence ID" value="XM_016853867.2"/>
</dbReference>
<dbReference type="PRINTS" id="PR00367">
    <property type="entry name" value="ETHRSPELEMNT"/>
</dbReference>
<feature type="domain" description="AP2/ERF" evidence="7">
    <location>
        <begin position="46"/>
        <end position="103"/>
    </location>
</feature>
<dbReference type="InterPro" id="IPR016177">
    <property type="entry name" value="DNA-bd_dom_sf"/>
</dbReference>
<dbReference type="PROSITE" id="PS51032">
    <property type="entry name" value="AP2_ERF"/>
    <property type="match status" value="1"/>
</dbReference>
<evidence type="ECO:0000256" key="5">
    <source>
        <dbReference type="ARBA" id="ARBA00023242"/>
    </source>
</evidence>
<dbReference type="PANTHER" id="PTHR31241">
    <property type="entry name" value="DEHYDRATION-RESPONSIVE ELEMENT-BINDING PROTEIN 2C"/>
    <property type="match status" value="1"/>
</dbReference>
<comment type="subcellular location">
    <subcellularLocation>
        <location evidence="1">Nucleus</location>
    </subcellularLocation>
</comment>
<dbReference type="PaxDb" id="3635-A0A1U8L3Z6"/>
<dbReference type="Pfam" id="PF00847">
    <property type="entry name" value="AP2"/>
    <property type="match status" value="1"/>
</dbReference>
<organism evidence="8 9">
    <name type="scientific">Gossypium hirsutum</name>
    <name type="common">Upland cotton</name>
    <name type="synonym">Gossypium mexicanum</name>
    <dbReference type="NCBI Taxonomy" id="3635"/>
    <lineage>
        <taxon>Eukaryota</taxon>
        <taxon>Viridiplantae</taxon>
        <taxon>Streptophyta</taxon>
        <taxon>Embryophyta</taxon>
        <taxon>Tracheophyta</taxon>
        <taxon>Spermatophyta</taxon>
        <taxon>Magnoliopsida</taxon>
        <taxon>eudicotyledons</taxon>
        <taxon>Gunneridae</taxon>
        <taxon>Pentapetalae</taxon>
        <taxon>rosids</taxon>
        <taxon>malvids</taxon>
        <taxon>Malvales</taxon>
        <taxon>Malvaceae</taxon>
        <taxon>Malvoideae</taxon>
        <taxon>Gossypium</taxon>
    </lineage>
</organism>
<dbReference type="InterPro" id="IPR036955">
    <property type="entry name" value="AP2/ERF_dom_sf"/>
</dbReference>
<evidence type="ECO:0000259" key="7">
    <source>
        <dbReference type="PROSITE" id="PS51032"/>
    </source>
</evidence>
<dbReference type="GeneID" id="107923694"/>
<dbReference type="KEGG" id="ghi:107923694"/>
<keyword evidence="2" id="KW-0805">Transcription regulation</keyword>
<dbReference type="OrthoDB" id="550883at2759"/>
<comment type="similarity">
    <text evidence="6">Belongs to the AP2/ERF transcription factor family. ERF subfamily.</text>
</comment>
<dbReference type="Proteomes" id="UP000818029">
    <property type="component" value="Chromosome A11"/>
</dbReference>
<dbReference type="InterPro" id="IPR001471">
    <property type="entry name" value="AP2/ERF_dom"/>
</dbReference>
<dbReference type="PANTHER" id="PTHR31241:SF2">
    <property type="entry name" value="DEHYDRATION-RESPONSIVE ELEMENT-BINDING PROTEIN 2F"/>
    <property type="match status" value="1"/>
</dbReference>
<proteinExistence type="inferred from homology"/>
<dbReference type="CDD" id="cd00018">
    <property type="entry name" value="AP2"/>
    <property type="match status" value="1"/>
</dbReference>
<evidence type="ECO:0000313" key="8">
    <source>
        <dbReference type="Proteomes" id="UP000818029"/>
    </source>
</evidence>
<dbReference type="GO" id="GO:0006950">
    <property type="term" value="P:response to stress"/>
    <property type="evidence" value="ECO:0000318"/>
    <property type="project" value="GO_Central"/>
</dbReference>
<dbReference type="SMART" id="SM00380">
    <property type="entry name" value="AP2"/>
    <property type="match status" value="1"/>
</dbReference>
<evidence type="ECO:0000313" key="9">
    <source>
        <dbReference type="RefSeq" id="XP_016709356.1"/>
    </source>
</evidence>
<dbReference type="GO" id="GO:0003700">
    <property type="term" value="F:DNA-binding transcription factor activity"/>
    <property type="evidence" value="ECO:0000318"/>
    <property type="project" value="GO_Central"/>
</dbReference>
<protein>
    <submittedName>
        <fullName evidence="9">Dehydration-responsive element-binding protein 2F</fullName>
    </submittedName>
</protein>
<sequence>MVPHLHSLTNSLTHLLLMDSYKRSPLKPWKKGPTRGKGGPQNASCQYRGVRQRTWGKWVAEIREPKKRTRLWLGSFATAEEAAMAYDDAARRLYGPEAYLNLPHLQRIPTTTTTNLSNKSSTHKFKWIPSNNFVSMFPSSSPGLLNINAQPSVHVIHQRLQELKNNGVLKTKTDTQSKNIADDVQMKEKDVVGVSSDKPQIDLHEFLQQLGIKKDEKKQCEEEAVVNNNDDAESTSTAMDSTMKDYYDELVPFGENSSFNWDAMIEMHGGVDGFHGVEASFQVHDHGYEEDLAFPTIWNF</sequence>
<reference evidence="9" key="2">
    <citation type="submission" date="2025-08" db="UniProtKB">
        <authorList>
            <consortium name="RefSeq"/>
        </authorList>
    </citation>
    <scope>IDENTIFICATION</scope>
</reference>
<dbReference type="AlphaFoldDB" id="A0A1U8L3Z6"/>
<dbReference type="GO" id="GO:0005634">
    <property type="term" value="C:nucleus"/>
    <property type="evidence" value="ECO:0000318"/>
    <property type="project" value="GO_Central"/>
</dbReference>
<dbReference type="GO" id="GO:0045893">
    <property type="term" value="P:positive regulation of DNA-templated transcription"/>
    <property type="evidence" value="ECO:0000318"/>
    <property type="project" value="GO_Central"/>
</dbReference>
<keyword evidence="8" id="KW-1185">Reference proteome</keyword>
<evidence type="ECO:0000256" key="2">
    <source>
        <dbReference type="ARBA" id="ARBA00023015"/>
    </source>
</evidence>
<dbReference type="GO" id="GO:0000976">
    <property type="term" value="F:transcription cis-regulatory region binding"/>
    <property type="evidence" value="ECO:0000318"/>
    <property type="project" value="GO_Central"/>
</dbReference>
<dbReference type="STRING" id="3635.A0A1U8L3Z6"/>
<keyword evidence="3" id="KW-0238">DNA-binding</keyword>
<keyword evidence="5" id="KW-0539">Nucleus</keyword>
<dbReference type="FunFam" id="3.30.730.10:FF:000001">
    <property type="entry name" value="Ethylene-responsive transcription factor 2"/>
    <property type="match status" value="1"/>
</dbReference>
<keyword evidence="4" id="KW-0804">Transcription</keyword>
<evidence type="ECO:0000256" key="4">
    <source>
        <dbReference type="ARBA" id="ARBA00023163"/>
    </source>
</evidence>
<name>A0A1U8L3Z6_GOSHI</name>